<comment type="caution">
    <text evidence="2">The sequence shown here is derived from an EMBL/GenBank/DDBJ whole genome shotgun (WGS) entry which is preliminary data.</text>
</comment>
<dbReference type="AlphaFoldDB" id="A0A0M0JQB3"/>
<gene>
    <name evidence="2" type="ORF">Ctob_005218</name>
</gene>
<dbReference type="InterPro" id="IPR008942">
    <property type="entry name" value="ENTH_VHS"/>
</dbReference>
<reference evidence="3" key="1">
    <citation type="journal article" date="2015" name="PLoS Genet.">
        <title>Genome Sequence and Transcriptome Analyses of Chrysochromulina tobin: Metabolic Tools for Enhanced Algal Fitness in the Prominent Order Prymnesiales (Haptophyceae).</title>
        <authorList>
            <person name="Hovde B.T."/>
            <person name="Deodato C.R."/>
            <person name="Hunsperger H.M."/>
            <person name="Ryken S.A."/>
            <person name="Yost W."/>
            <person name="Jha R.K."/>
            <person name="Patterson J."/>
            <person name="Monnat R.J. Jr."/>
            <person name="Barlow S.B."/>
            <person name="Starkenburg S.R."/>
            <person name="Cattolico R.A."/>
        </authorList>
    </citation>
    <scope>NUCLEOTIDE SEQUENCE</scope>
    <source>
        <strain evidence="3">CCMP291</strain>
    </source>
</reference>
<dbReference type="InterPro" id="IPR013809">
    <property type="entry name" value="ENTH"/>
</dbReference>
<dbReference type="SUPFAM" id="SSF48464">
    <property type="entry name" value="ENTH/VHS domain"/>
    <property type="match status" value="1"/>
</dbReference>
<protein>
    <recommendedName>
        <fullName evidence="1">ENTH domain-containing protein</fullName>
    </recommendedName>
</protein>
<dbReference type="Pfam" id="PF07651">
    <property type="entry name" value="ANTH"/>
    <property type="match status" value="1"/>
</dbReference>
<sequence length="401" mass="42433">MDECKTALYKATTDDPLPPKEKHVLTIVRLAGEEETAAQVDAELTKRLQACRSSASATVAAKALLVLHRVASAGHVASLSQAVRELAAVCCEPQGRHAQGEYVSECAAFMRELCLWGGVGTLRDADGLAGRAWASRTVRELAAELPRLQGLTAVALECASLGRSANGALQALRVEIVEDALCLFRLEANAAATLQAGLMALPPAAVAARGGGALELLETFMMHARRAVALQGALADDVFGTQPTAGLDARALITLLDGREFVLAGRSDYPPTKASGGKGAVQLPFGLLCEAIPRPGEMPTPPSVEALEAMLAVIRGRLGISLRQHKWLLPTLRQPLASDVALASPPAPVAPAYRALLLLHAAPISGNHPRPPELKSFVTRQALTRARPRRERWSPRCARSA</sequence>
<feature type="domain" description="ENTH" evidence="1">
    <location>
        <begin position="1"/>
        <end position="155"/>
    </location>
</feature>
<evidence type="ECO:0000259" key="1">
    <source>
        <dbReference type="PROSITE" id="PS50942"/>
    </source>
</evidence>
<keyword evidence="3" id="KW-1185">Reference proteome</keyword>
<evidence type="ECO:0000313" key="3">
    <source>
        <dbReference type="Proteomes" id="UP000037460"/>
    </source>
</evidence>
<dbReference type="Proteomes" id="UP000037460">
    <property type="component" value="Unassembled WGS sequence"/>
</dbReference>
<proteinExistence type="predicted"/>
<dbReference type="InterPro" id="IPR011417">
    <property type="entry name" value="ANTH_dom"/>
</dbReference>
<evidence type="ECO:0000313" key="2">
    <source>
        <dbReference type="EMBL" id="KOO28670.1"/>
    </source>
</evidence>
<dbReference type="Gene3D" id="1.25.40.90">
    <property type="match status" value="1"/>
</dbReference>
<name>A0A0M0JQB3_9EUKA</name>
<dbReference type="EMBL" id="JWZX01002530">
    <property type="protein sequence ID" value="KOO28670.1"/>
    <property type="molecule type" value="Genomic_DNA"/>
</dbReference>
<dbReference type="PROSITE" id="PS50942">
    <property type="entry name" value="ENTH"/>
    <property type="match status" value="1"/>
</dbReference>
<dbReference type="GO" id="GO:0005543">
    <property type="term" value="F:phospholipid binding"/>
    <property type="evidence" value="ECO:0007669"/>
    <property type="project" value="InterPro"/>
</dbReference>
<accession>A0A0M0JQB3</accession>
<organism evidence="2 3">
    <name type="scientific">Chrysochromulina tobinii</name>
    <dbReference type="NCBI Taxonomy" id="1460289"/>
    <lineage>
        <taxon>Eukaryota</taxon>
        <taxon>Haptista</taxon>
        <taxon>Haptophyta</taxon>
        <taxon>Prymnesiophyceae</taxon>
        <taxon>Prymnesiales</taxon>
        <taxon>Chrysochromulinaceae</taxon>
        <taxon>Chrysochromulina</taxon>
    </lineage>
</organism>